<dbReference type="Proteomes" id="UP000199223">
    <property type="component" value="Unassembled WGS sequence"/>
</dbReference>
<dbReference type="OrthoDB" id="69325at2"/>
<protein>
    <submittedName>
        <fullName evidence="1">Cell division protein FtsL</fullName>
    </submittedName>
</protein>
<keyword evidence="2" id="KW-1185">Reference proteome</keyword>
<organism evidence="1 2">
    <name type="scientific">Deinococcus reticulitermitis</name>
    <dbReference type="NCBI Taxonomy" id="856736"/>
    <lineage>
        <taxon>Bacteria</taxon>
        <taxon>Thermotogati</taxon>
        <taxon>Deinococcota</taxon>
        <taxon>Deinococci</taxon>
        <taxon>Deinococcales</taxon>
        <taxon>Deinococcaceae</taxon>
        <taxon>Deinococcus</taxon>
    </lineage>
</organism>
<gene>
    <name evidence="1" type="ORF">SAMN04488058_103191</name>
</gene>
<name>A0A1H6VSF8_9DEIO</name>
<dbReference type="STRING" id="856736.SAMN04488058_103191"/>
<dbReference type="EMBL" id="FNZA01000003">
    <property type="protein sequence ID" value="SEJ04737.1"/>
    <property type="molecule type" value="Genomic_DNA"/>
</dbReference>
<keyword evidence="1" id="KW-0131">Cell cycle</keyword>
<proteinExistence type="predicted"/>
<reference evidence="2" key="1">
    <citation type="submission" date="2016-10" db="EMBL/GenBank/DDBJ databases">
        <authorList>
            <person name="Varghese N."/>
            <person name="Submissions S."/>
        </authorList>
    </citation>
    <scope>NUCLEOTIDE SEQUENCE [LARGE SCALE GENOMIC DNA]</scope>
    <source>
        <strain evidence="2">CGMCC 1.10218</strain>
    </source>
</reference>
<accession>A0A1H6VSF8</accession>
<evidence type="ECO:0000313" key="2">
    <source>
        <dbReference type="Proteomes" id="UP000199223"/>
    </source>
</evidence>
<keyword evidence="1" id="KW-0132">Cell division</keyword>
<dbReference type="RefSeq" id="WP_092263715.1">
    <property type="nucleotide sequence ID" value="NZ_FNZA01000003.1"/>
</dbReference>
<evidence type="ECO:0000313" key="1">
    <source>
        <dbReference type="EMBL" id="SEJ04737.1"/>
    </source>
</evidence>
<dbReference type="GO" id="GO:0051301">
    <property type="term" value="P:cell division"/>
    <property type="evidence" value="ECO:0007669"/>
    <property type="project" value="UniProtKB-KW"/>
</dbReference>
<dbReference type="AlphaFoldDB" id="A0A1H6VSF8"/>
<sequence length="124" mass="14556">MTRRPPDFWWSADPELWRARTVRLLLAYLLLALTLLGTRYATRDVRPTLLQVREQEKTLTKERDQLETEVQFLVSPQRVRLWAERSGMVLFANVPKTRRDLGELPLAPAPLPPEEPLKVNIQWN</sequence>